<gene>
    <name evidence="1" type="ORF">NCTC10717_00032</name>
</gene>
<organism evidence="1 2">
    <name type="scientific">Suttonella indologenes</name>
    <dbReference type="NCBI Taxonomy" id="13276"/>
    <lineage>
        <taxon>Bacteria</taxon>
        <taxon>Pseudomonadati</taxon>
        <taxon>Pseudomonadota</taxon>
        <taxon>Gammaproteobacteria</taxon>
        <taxon>Cardiobacteriales</taxon>
        <taxon>Cardiobacteriaceae</taxon>
        <taxon>Suttonella</taxon>
    </lineage>
</organism>
<dbReference type="Proteomes" id="UP000254575">
    <property type="component" value="Unassembled WGS sequence"/>
</dbReference>
<sequence length="107" mass="12260">MSKFSLVRTPQGTFVQSENEHDGHPVIKRESAFMEEDHALMYLQCLHSGTVTPLQVMQSNAGFYIGRVYTGDGFPAPFSRESVEYFASHEEAENALRTDNWTQRDHY</sequence>
<evidence type="ECO:0000313" key="1">
    <source>
        <dbReference type="EMBL" id="SUO90237.1"/>
    </source>
</evidence>
<dbReference type="AlphaFoldDB" id="A0A380MHP5"/>
<dbReference type="EMBL" id="UHIA01000002">
    <property type="protein sequence ID" value="SUO90237.1"/>
    <property type="molecule type" value="Genomic_DNA"/>
</dbReference>
<reference evidence="1 2" key="1">
    <citation type="submission" date="2018-06" db="EMBL/GenBank/DDBJ databases">
        <authorList>
            <consortium name="Pathogen Informatics"/>
            <person name="Doyle S."/>
        </authorList>
    </citation>
    <scope>NUCLEOTIDE SEQUENCE [LARGE SCALE GENOMIC DNA]</scope>
    <source>
        <strain evidence="1 2">NCTC10717</strain>
    </source>
</reference>
<evidence type="ECO:0000313" key="2">
    <source>
        <dbReference type="Proteomes" id="UP000254575"/>
    </source>
</evidence>
<keyword evidence="2" id="KW-1185">Reference proteome</keyword>
<dbReference type="RefSeq" id="WP_342769710.1">
    <property type="nucleotide sequence ID" value="NZ_UHIA01000002.1"/>
</dbReference>
<proteinExistence type="predicted"/>
<protein>
    <submittedName>
        <fullName evidence="1">Uncharacterized protein</fullName>
    </submittedName>
</protein>
<accession>A0A380MHP5</accession>
<name>A0A380MHP5_9GAMM</name>